<dbReference type="AlphaFoldDB" id="K1SFU4"/>
<dbReference type="EC" id="3.4.-.-" evidence="2"/>
<keyword evidence="2" id="KW-0378">Hydrolase</keyword>
<dbReference type="GO" id="GO:0008236">
    <property type="term" value="F:serine-type peptidase activity"/>
    <property type="evidence" value="ECO:0007669"/>
    <property type="project" value="InterPro"/>
</dbReference>
<dbReference type="InterPro" id="IPR050278">
    <property type="entry name" value="Serine_Prot_S9B/DPPIV"/>
</dbReference>
<organism evidence="2">
    <name type="scientific">human gut metagenome</name>
    <dbReference type="NCBI Taxonomy" id="408170"/>
    <lineage>
        <taxon>unclassified sequences</taxon>
        <taxon>metagenomes</taxon>
        <taxon>organismal metagenomes</taxon>
    </lineage>
</organism>
<accession>K1SFU4</accession>
<dbReference type="Pfam" id="PF00326">
    <property type="entry name" value="Peptidase_S9"/>
    <property type="match status" value="1"/>
</dbReference>
<dbReference type="EMBL" id="AJWZ01008373">
    <property type="protein sequence ID" value="EKC54289.1"/>
    <property type="molecule type" value="Genomic_DNA"/>
</dbReference>
<dbReference type="Gene3D" id="3.40.50.1820">
    <property type="entry name" value="alpha/beta hydrolase"/>
    <property type="match status" value="1"/>
</dbReference>
<sequence length="140" mass="16127">GFMSTAAMCQYPDFFKVAVSCAGNHDNNIYNRWWSETHHGVKEVVSEKGDTTFVYKIATNPEIAKQLKGNLLLIHGDIDNNVHPGNTLRVVDALIRAGKRFDMLILPQQRHGFGDMNEYFYWKLVDYFSVTSEREKVKNR</sequence>
<proteinExistence type="predicted"/>
<name>K1SFU4_9ZZZZ</name>
<feature type="domain" description="Peptidase S9 prolyl oligopeptidase catalytic" evidence="1">
    <location>
        <begin position="1"/>
        <end position="123"/>
    </location>
</feature>
<dbReference type="PANTHER" id="PTHR11731">
    <property type="entry name" value="PROTEASE FAMILY S9B,C DIPEPTIDYL-PEPTIDASE IV-RELATED"/>
    <property type="match status" value="1"/>
</dbReference>
<dbReference type="InterPro" id="IPR029058">
    <property type="entry name" value="AB_hydrolase_fold"/>
</dbReference>
<dbReference type="GO" id="GO:0006508">
    <property type="term" value="P:proteolysis"/>
    <property type="evidence" value="ECO:0007669"/>
    <property type="project" value="InterPro"/>
</dbReference>
<protein>
    <submittedName>
        <fullName evidence="2">Protein containing Peptidase S9, prolyl oligopeptidase active site region domain protein</fullName>
        <ecNumber evidence="2">3.4.-.-</ecNumber>
    </submittedName>
</protein>
<evidence type="ECO:0000313" key="2">
    <source>
        <dbReference type="EMBL" id="EKC54289.1"/>
    </source>
</evidence>
<feature type="non-terminal residue" evidence="2">
    <location>
        <position position="1"/>
    </location>
</feature>
<evidence type="ECO:0000259" key="1">
    <source>
        <dbReference type="Pfam" id="PF00326"/>
    </source>
</evidence>
<dbReference type="InterPro" id="IPR001375">
    <property type="entry name" value="Peptidase_S9_cat"/>
</dbReference>
<gene>
    <name evidence="2" type="ORF">OBE_12164</name>
</gene>
<reference evidence="2" key="1">
    <citation type="journal article" date="2013" name="Environ. Microbiol.">
        <title>Microbiota from the distal guts of lean and obese adolescents exhibit partial functional redundancy besides clear differences in community structure.</title>
        <authorList>
            <person name="Ferrer M."/>
            <person name="Ruiz A."/>
            <person name="Lanza F."/>
            <person name="Haange S.B."/>
            <person name="Oberbach A."/>
            <person name="Till H."/>
            <person name="Bargiela R."/>
            <person name="Campoy C."/>
            <person name="Segura M.T."/>
            <person name="Richter M."/>
            <person name="von Bergen M."/>
            <person name="Seifert J."/>
            <person name="Suarez A."/>
        </authorList>
    </citation>
    <scope>NUCLEOTIDE SEQUENCE</scope>
</reference>
<dbReference type="SUPFAM" id="SSF53474">
    <property type="entry name" value="alpha/beta-Hydrolases"/>
    <property type="match status" value="1"/>
</dbReference>
<comment type="caution">
    <text evidence="2">The sequence shown here is derived from an EMBL/GenBank/DDBJ whole genome shotgun (WGS) entry which is preliminary data.</text>
</comment>